<reference evidence="2" key="1">
    <citation type="submission" date="2023-01" db="EMBL/GenBank/DDBJ databases">
        <title>Key to firefly adult light organ development and bioluminescence: homeobox transcription factors regulate luciferase expression and transportation to peroxisome.</title>
        <authorList>
            <person name="Fu X."/>
        </authorList>
    </citation>
    <scope>NUCLEOTIDE SEQUENCE [LARGE SCALE GENOMIC DNA]</scope>
</reference>
<sequence>MASESKVEINRLSQDELKYELLIRGFENVGTVADMRSALRGLFKTEKSGVSFPCPEYPVSFADDVKAVEGKLVELSELISGLTVGTAPTISKKFASKFQHVLGRCQRSKPDTPEDKQKKQRLILELLKLNSGYDERFKHIKRSSLIAVTAPLDVSIVADETHSESQDEESYSSDADEVAEENVSVAERFIMQSRRQWETINLSLTYNTDQRIITPNQYVNVMKFLGIKSLINVVKKDVKENSNLMERFIMQSKRQWETINLSLTYNTDQRIITPVSQELEQYFQELIPHVCRRFKNFE</sequence>
<organism evidence="1 2">
    <name type="scientific">Aquatica leii</name>
    <dbReference type="NCBI Taxonomy" id="1421715"/>
    <lineage>
        <taxon>Eukaryota</taxon>
        <taxon>Metazoa</taxon>
        <taxon>Ecdysozoa</taxon>
        <taxon>Arthropoda</taxon>
        <taxon>Hexapoda</taxon>
        <taxon>Insecta</taxon>
        <taxon>Pterygota</taxon>
        <taxon>Neoptera</taxon>
        <taxon>Endopterygota</taxon>
        <taxon>Coleoptera</taxon>
        <taxon>Polyphaga</taxon>
        <taxon>Elateriformia</taxon>
        <taxon>Elateroidea</taxon>
        <taxon>Lampyridae</taxon>
        <taxon>Luciolinae</taxon>
        <taxon>Aquatica</taxon>
    </lineage>
</organism>
<keyword evidence="2" id="KW-1185">Reference proteome</keyword>
<evidence type="ECO:0000313" key="1">
    <source>
        <dbReference type="EMBL" id="KAK4885181.1"/>
    </source>
</evidence>
<protein>
    <submittedName>
        <fullName evidence="1">Uncharacterized protein</fullName>
    </submittedName>
</protein>
<comment type="caution">
    <text evidence="1">The sequence shown here is derived from an EMBL/GenBank/DDBJ whole genome shotgun (WGS) entry which is preliminary data.</text>
</comment>
<dbReference type="EMBL" id="JARPUR010000001">
    <property type="protein sequence ID" value="KAK4885181.1"/>
    <property type="molecule type" value="Genomic_DNA"/>
</dbReference>
<evidence type="ECO:0000313" key="2">
    <source>
        <dbReference type="Proteomes" id="UP001353858"/>
    </source>
</evidence>
<dbReference type="Proteomes" id="UP001353858">
    <property type="component" value="Unassembled WGS sequence"/>
</dbReference>
<proteinExistence type="predicted"/>
<dbReference type="AlphaFoldDB" id="A0AAN7SCR1"/>
<gene>
    <name evidence="1" type="ORF">RN001_001452</name>
</gene>
<name>A0AAN7SCR1_9COLE</name>
<accession>A0AAN7SCR1</accession>